<evidence type="ECO:0000256" key="2">
    <source>
        <dbReference type="ARBA" id="ARBA00022525"/>
    </source>
</evidence>
<dbReference type="GO" id="GO:0005576">
    <property type="term" value="C:extracellular region"/>
    <property type="evidence" value="ECO:0007669"/>
    <property type="project" value="UniProtKB-SubCell"/>
</dbReference>
<dbReference type="InterPro" id="IPR011049">
    <property type="entry name" value="Serralysin-like_metalloprot_C"/>
</dbReference>
<keyword evidence="5" id="KW-1185">Reference proteome</keyword>
<dbReference type="OrthoDB" id="7762442at2"/>
<dbReference type="Gene3D" id="2.150.10.10">
    <property type="entry name" value="Serralysin-like metalloprotease, C-terminal"/>
    <property type="match status" value="3"/>
</dbReference>
<dbReference type="PRINTS" id="PR00313">
    <property type="entry name" value="CABNDNGRPT"/>
</dbReference>
<comment type="subcellular location">
    <subcellularLocation>
        <location evidence="1">Secreted</location>
    </subcellularLocation>
</comment>
<accession>A0A4S3MRP8</accession>
<proteinExistence type="predicted"/>
<comment type="caution">
    <text evidence="4">The sequence shown here is derived from an EMBL/GenBank/DDBJ whole genome shotgun (WGS) entry which is preliminary data.</text>
</comment>
<organism evidence="4 5">
    <name type="scientific">Aliigemmobacter aestuarii</name>
    <dbReference type="NCBI Taxonomy" id="1445661"/>
    <lineage>
        <taxon>Bacteria</taxon>
        <taxon>Pseudomonadati</taxon>
        <taxon>Pseudomonadota</taxon>
        <taxon>Alphaproteobacteria</taxon>
        <taxon>Rhodobacterales</taxon>
        <taxon>Paracoccaceae</taxon>
        <taxon>Aliigemmobacter</taxon>
    </lineage>
</organism>
<dbReference type="Proteomes" id="UP000309450">
    <property type="component" value="Unassembled WGS sequence"/>
</dbReference>
<dbReference type="GO" id="GO:0005509">
    <property type="term" value="F:calcium ion binding"/>
    <property type="evidence" value="ECO:0007669"/>
    <property type="project" value="InterPro"/>
</dbReference>
<sequence length="672" mass="68758">MATVEHYDVDDGFLGPVFAPPVYLAFPEILATLGIIQSAELTGGGTTAVYTITTNAGLNFVPITITYTGTDLDIAGGLPVSGAVNQIELRIGGEVALLFYGIAWDFAAALSGFAEIYASEAHFIYGSSAADELTGGGEADTIYPGFGQDSINGADGDDQIILLRSYDAPTVTTDVPATINGGAGFDTIAIFQDLPHRVTMDLSQSEVRSIETFRLSGQVTVQLRWLQFGEAGVLPSVYFEPTNVDSVYEGRLRVLQDAGYVVSLATMTFWEGHVNEVVGSDFDDTQIGSRQARDFLSGFAGDDTLLGLDGDDRLDGGTGSDVLIGGFGNDVYVLATAGDTIVEQAGQGTDLIETALSLSLVANVENATITVAAARSLTGNTLNNVLTGNAGADTLSGGAGNDTLAGGNGNDRLLGGTGTDRMDGGAGSDTYSVDDAGDLVIEALNGGTDLVETSVGLNLAANVENGLLVGAALFLGGNALGNTLTGNGLGNILQGQNGRDTLIGLDGNDQLYGGNDDDRLFGGNGRDLLDGAAGSDLLDGGAGNDNLAGGAGFDTLIGGAGRDTMNGGVDANRDVFVFRSISESVVGLGRDVISGFVRGQDDIDLRAIDARTAIGGDQAFAFKGTTATAQSVWYVTSGTGIVLRGDVTGDTRADFEILLTGISAIAAGDLVL</sequence>
<dbReference type="PANTHER" id="PTHR38340:SF1">
    <property type="entry name" value="S-LAYER PROTEIN"/>
    <property type="match status" value="1"/>
</dbReference>
<dbReference type="EMBL" id="SSND01000001">
    <property type="protein sequence ID" value="THD85188.1"/>
    <property type="molecule type" value="Genomic_DNA"/>
</dbReference>
<protein>
    <submittedName>
        <fullName evidence="4">Calcium-binding protein</fullName>
    </submittedName>
</protein>
<dbReference type="InterPro" id="IPR001343">
    <property type="entry name" value="Hemolysn_Ca-bd"/>
</dbReference>
<dbReference type="InterPro" id="IPR018511">
    <property type="entry name" value="Hemolysin-typ_Ca-bd_CS"/>
</dbReference>
<evidence type="ECO:0000256" key="3">
    <source>
        <dbReference type="SAM" id="MobiDB-lite"/>
    </source>
</evidence>
<feature type="region of interest" description="Disordered" evidence="3">
    <location>
        <begin position="406"/>
        <end position="428"/>
    </location>
</feature>
<evidence type="ECO:0000256" key="1">
    <source>
        <dbReference type="ARBA" id="ARBA00004613"/>
    </source>
</evidence>
<gene>
    <name evidence="4" type="ORF">E7811_05610</name>
</gene>
<reference evidence="4 5" key="1">
    <citation type="submission" date="2019-04" db="EMBL/GenBank/DDBJ databases">
        <title>Draft genome sequence of Gemmobacter aestuarii sp. nov.</title>
        <authorList>
            <person name="Hameed A."/>
            <person name="Lin S.-Y."/>
            <person name="Shahina M."/>
            <person name="Lai W.-A."/>
            <person name="Young C.-C."/>
        </authorList>
    </citation>
    <scope>NUCLEOTIDE SEQUENCE [LARGE SCALE GENOMIC DNA]</scope>
    <source>
        <strain evidence="4 5">CC-PW-75</strain>
    </source>
</reference>
<evidence type="ECO:0000313" key="5">
    <source>
        <dbReference type="Proteomes" id="UP000309450"/>
    </source>
</evidence>
<dbReference type="AlphaFoldDB" id="A0A4S3MRP8"/>
<dbReference type="PROSITE" id="PS00330">
    <property type="entry name" value="HEMOLYSIN_CALCIUM"/>
    <property type="match status" value="7"/>
</dbReference>
<name>A0A4S3MRP8_9RHOB</name>
<keyword evidence="2" id="KW-0964">Secreted</keyword>
<dbReference type="SUPFAM" id="SSF51120">
    <property type="entry name" value="beta-Roll"/>
    <property type="match status" value="4"/>
</dbReference>
<evidence type="ECO:0000313" key="4">
    <source>
        <dbReference type="EMBL" id="THD85188.1"/>
    </source>
</evidence>
<dbReference type="PANTHER" id="PTHR38340">
    <property type="entry name" value="S-LAYER PROTEIN"/>
    <property type="match status" value="1"/>
</dbReference>
<dbReference type="RefSeq" id="WP_136393563.1">
    <property type="nucleotide sequence ID" value="NZ_SSND01000001.1"/>
</dbReference>
<dbReference type="InterPro" id="IPR050557">
    <property type="entry name" value="RTX_toxin/Mannuronan_C5-epim"/>
</dbReference>
<dbReference type="Pfam" id="PF00353">
    <property type="entry name" value="HemolysinCabind"/>
    <property type="match status" value="4"/>
</dbReference>